<dbReference type="PANTHER" id="PTHR13266">
    <property type="entry name" value="PROTEASOME INHIBITOR"/>
    <property type="match status" value="1"/>
</dbReference>
<evidence type="ECO:0000256" key="2">
    <source>
        <dbReference type="ARBA" id="ARBA00006405"/>
    </source>
</evidence>
<accession>A0A015KR57</accession>
<dbReference type="GO" id="GO:0004866">
    <property type="term" value="F:endopeptidase inhibitor activity"/>
    <property type="evidence" value="ECO:0007669"/>
    <property type="project" value="InterPro"/>
</dbReference>
<evidence type="ECO:0000256" key="1">
    <source>
        <dbReference type="ARBA" id="ARBA00004496"/>
    </source>
</evidence>
<dbReference type="GO" id="GO:0070628">
    <property type="term" value="F:proteasome binding"/>
    <property type="evidence" value="ECO:0007669"/>
    <property type="project" value="InterPro"/>
</dbReference>
<sequence>MSFPLGEKDKSNQPSNSKETDTRKNPLESITDPTRRDEIERGGMIMGPQHPGFRSESQEIQQNDDQTQQLRLPQGSIPPGARFDPIVPDDQTRPDHYGHRPIAGPDNDELLPHGQEAPKVKQQIPSKVKPPIFQEFGRGNFSGGGGFPF</sequence>
<feature type="compositionally biased region" description="Gly residues" evidence="4">
    <location>
        <begin position="140"/>
        <end position="149"/>
    </location>
</feature>
<proteinExistence type="inferred from homology"/>
<evidence type="ECO:0000259" key="5">
    <source>
        <dbReference type="Pfam" id="PF08577"/>
    </source>
</evidence>
<dbReference type="OrthoDB" id="68090at2759"/>
<dbReference type="Pfam" id="PF08577">
    <property type="entry name" value="PI31_Prot_C"/>
    <property type="match status" value="1"/>
</dbReference>
<comment type="subcellular location">
    <subcellularLocation>
        <location evidence="1">Cytoplasm</location>
    </subcellularLocation>
</comment>
<dbReference type="GO" id="GO:0043161">
    <property type="term" value="P:proteasome-mediated ubiquitin-dependent protein catabolic process"/>
    <property type="evidence" value="ECO:0007669"/>
    <property type="project" value="InterPro"/>
</dbReference>
<evidence type="ECO:0000313" key="7">
    <source>
        <dbReference type="Proteomes" id="UP000022910"/>
    </source>
</evidence>
<keyword evidence="3" id="KW-0963">Cytoplasm</keyword>
<evidence type="ECO:0000256" key="4">
    <source>
        <dbReference type="SAM" id="MobiDB-lite"/>
    </source>
</evidence>
<dbReference type="HOGENOM" id="CLU_146870_0_0_1"/>
<protein>
    <recommendedName>
        <fullName evidence="5">PI31 proteasome regulator C-terminal domain-containing protein</fullName>
    </recommendedName>
</protein>
<dbReference type="PANTHER" id="PTHR13266:SF1">
    <property type="entry name" value="PROTEASOME INHIBITOR PI31 SUBUNIT"/>
    <property type="match status" value="1"/>
</dbReference>
<dbReference type="Proteomes" id="UP000022910">
    <property type="component" value="Unassembled WGS sequence"/>
</dbReference>
<gene>
    <name evidence="6" type="ORF">RirG_090580</name>
</gene>
<keyword evidence="7" id="KW-1185">Reference proteome</keyword>
<organism evidence="6 7">
    <name type="scientific">Rhizophagus irregularis (strain DAOM 197198w)</name>
    <name type="common">Glomus intraradices</name>
    <dbReference type="NCBI Taxonomy" id="1432141"/>
    <lineage>
        <taxon>Eukaryota</taxon>
        <taxon>Fungi</taxon>
        <taxon>Fungi incertae sedis</taxon>
        <taxon>Mucoromycota</taxon>
        <taxon>Glomeromycotina</taxon>
        <taxon>Glomeromycetes</taxon>
        <taxon>Glomerales</taxon>
        <taxon>Glomeraceae</taxon>
        <taxon>Rhizophagus</taxon>
    </lineage>
</organism>
<dbReference type="InterPro" id="IPR045128">
    <property type="entry name" value="PI31-like"/>
</dbReference>
<comment type="similarity">
    <text evidence="2">Belongs to the proteasome inhibitor PI31 family.</text>
</comment>
<feature type="compositionally biased region" description="Basic and acidic residues" evidence="4">
    <location>
        <begin position="1"/>
        <end position="11"/>
    </location>
</feature>
<feature type="domain" description="PI31 proteasome regulator C-terminal" evidence="5">
    <location>
        <begin position="20"/>
        <end position="88"/>
    </location>
</feature>
<dbReference type="GO" id="GO:0005737">
    <property type="term" value="C:cytoplasm"/>
    <property type="evidence" value="ECO:0007669"/>
    <property type="project" value="UniProtKB-SubCell"/>
</dbReference>
<comment type="caution">
    <text evidence="6">The sequence shown here is derived from an EMBL/GenBank/DDBJ whole genome shotgun (WGS) entry which is preliminary data.</text>
</comment>
<evidence type="ECO:0000313" key="6">
    <source>
        <dbReference type="EMBL" id="EXX70089.1"/>
    </source>
</evidence>
<name>A0A015KR57_RHIIW</name>
<dbReference type="EMBL" id="JEMT01016689">
    <property type="protein sequence ID" value="EXX70089.1"/>
    <property type="molecule type" value="Genomic_DNA"/>
</dbReference>
<reference evidence="6 7" key="1">
    <citation type="submission" date="2014-02" db="EMBL/GenBank/DDBJ databases">
        <title>Single nucleus genome sequencing reveals high similarity among nuclei of an endomycorrhizal fungus.</title>
        <authorList>
            <person name="Lin K."/>
            <person name="Geurts R."/>
            <person name="Zhang Z."/>
            <person name="Limpens E."/>
            <person name="Saunders D.G."/>
            <person name="Mu D."/>
            <person name="Pang E."/>
            <person name="Cao H."/>
            <person name="Cha H."/>
            <person name="Lin T."/>
            <person name="Zhou Q."/>
            <person name="Shang Y."/>
            <person name="Li Y."/>
            <person name="Ivanov S."/>
            <person name="Sharma T."/>
            <person name="Velzen R.V."/>
            <person name="Ruijter N.D."/>
            <person name="Aanen D.K."/>
            <person name="Win J."/>
            <person name="Kamoun S."/>
            <person name="Bisseling T."/>
            <person name="Huang S."/>
        </authorList>
    </citation>
    <scope>NUCLEOTIDE SEQUENCE [LARGE SCALE GENOMIC DNA]</scope>
    <source>
        <strain evidence="7">DAOM197198w</strain>
    </source>
</reference>
<feature type="region of interest" description="Disordered" evidence="4">
    <location>
        <begin position="1"/>
        <end position="149"/>
    </location>
</feature>
<dbReference type="AlphaFoldDB" id="A0A015KR57"/>
<dbReference type="InterPro" id="IPR013886">
    <property type="entry name" value="PI31_Prot_C"/>
</dbReference>
<evidence type="ECO:0000256" key="3">
    <source>
        <dbReference type="ARBA" id="ARBA00022490"/>
    </source>
</evidence>
<feature type="compositionally biased region" description="Low complexity" evidence="4">
    <location>
        <begin position="58"/>
        <end position="69"/>
    </location>
</feature>